<comment type="caution">
    <text evidence="7">The sequence shown here is derived from an EMBL/GenBank/DDBJ whole genome shotgun (WGS) entry which is preliminary data.</text>
</comment>
<dbReference type="Proteomes" id="UP000245119">
    <property type="component" value="Linkage Group LG8"/>
</dbReference>
<dbReference type="AlphaFoldDB" id="A0A2T7NYE2"/>
<dbReference type="OrthoDB" id="361532at2759"/>
<dbReference type="GO" id="GO:0019230">
    <property type="term" value="P:proprioception"/>
    <property type="evidence" value="ECO:0007669"/>
    <property type="project" value="TreeGrafter"/>
</dbReference>
<evidence type="ECO:0000256" key="5">
    <source>
        <dbReference type="SAM" id="MobiDB-lite"/>
    </source>
</evidence>
<feature type="region of interest" description="Disordered" evidence="5">
    <location>
        <begin position="307"/>
        <end position="328"/>
    </location>
</feature>
<keyword evidence="2 6" id="KW-0812">Transmembrane</keyword>
<evidence type="ECO:0000256" key="6">
    <source>
        <dbReference type="SAM" id="Phobius"/>
    </source>
</evidence>
<sequence length="328" mass="35298">MQVVYSGGSSTPTPSPRLQRKAYPGGYGRPMMPGYMMGHQPHQAVAQRSREKLTEGDTSLRDSIPAMSKPLAVTCLIFNILLPGLGTFVSGLTVLCGAHVRPPGASRRGVVWVNSGVALLQFLLTFLLLLGWIWSIMWGTAFLTISDEYYKKNKGNGAAGAQPTPSPTPEKNHPPRNSSPTSPPHSATRGRPNKPPDNVSAGQVSQSNGLTVATVGCAPGASPDLFLAPCTSNGRSQPMIVLQEAPVSVNHPDMPCAVPTRTLMHARTRHEKILQRQMSDNELSPFILTHQKLEAIVIHDIPVLSRPPRPQLSAVEDSDPDLTPLPKV</sequence>
<accession>A0A2T7NYE2</accession>
<evidence type="ECO:0000256" key="3">
    <source>
        <dbReference type="ARBA" id="ARBA00022989"/>
    </source>
</evidence>
<feature type="region of interest" description="Disordered" evidence="5">
    <location>
        <begin position="155"/>
        <end position="206"/>
    </location>
</feature>
<evidence type="ECO:0008006" key="9">
    <source>
        <dbReference type="Google" id="ProtNLM"/>
    </source>
</evidence>
<dbReference type="GO" id="GO:0071683">
    <property type="term" value="C:sensory dendrite"/>
    <property type="evidence" value="ECO:0007669"/>
    <property type="project" value="TreeGrafter"/>
</dbReference>
<name>A0A2T7NYE2_POMCA</name>
<evidence type="ECO:0000313" key="8">
    <source>
        <dbReference type="Proteomes" id="UP000245119"/>
    </source>
</evidence>
<dbReference type="InterPro" id="IPR026673">
    <property type="entry name" value="SPEC3/Stum"/>
</dbReference>
<feature type="transmembrane region" description="Helical" evidence="6">
    <location>
        <begin position="71"/>
        <end position="100"/>
    </location>
</feature>
<dbReference type="OMA" id="PIMNART"/>
<reference evidence="7 8" key="1">
    <citation type="submission" date="2018-04" db="EMBL/GenBank/DDBJ databases">
        <title>The genome of golden apple snail Pomacea canaliculata provides insight into stress tolerance and invasive adaptation.</title>
        <authorList>
            <person name="Liu C."/>
            <person name="Liu B."/>
            <person name="Ren Y."/>
            <person name="Zhang Y."/>
            <person name="Wang H."/>
            <person name="Li S."/>
            <person name="Jiang F."/>
            <person name="Yin L."/>
            <person name="Zhang G."/>
            <person name="Qian W."/>
            <person name="Fan W."/>
        </authorList>
    </citation>
    <scope>NUCLEOTIDE SEQUENCE [LARGE SCALE GENOMIC DNA]</scope>
    <source>
        <strain evidence="7">SZHN2017</strain>
        <tissue evidence="7">Muscle</tissue>
    </source>
</reference>
<dbReference type="PANTHER" id="PTHR21676:SF6">
    <property type="entry name" value="PROTEIN STUM"/>
    <property type="match status" value="1"/>
</dbReference>
<dbReference type="Pfam" id="PF15795">
    <property type="entry name" value="Spec3"/>
    <property type="match status" value="1"/>
</dbReference>
<dbReference type="GO" id="GO:0050954">
    <property type="term" value="P:sensory perception of mechanical stimulus"/>
    <property type="evidence" value="ECO:0007669"/>
    <property type="project" value="TreeGrafter"/>
</dbReference>
<feature type="compositionally biased region" description="Low complexity" evidence="5">
    <location>
        <begin position="1"/>
        <end position="12"/>
    </location>
</feature>
<keyword evidence="8" id="KW-1185">Reference proteome</keyword>
<evidence type="ECO:0000256" key="2">
    <source>
        <dbReference type="ARBA" id="ARBA00022692"/>
    </source>
</evidence>
<dbReference type="EMBL" id="PZQS01000008">
    <property type="protein sequence ID" value="PVD26195.1"/>
    <property type="molecule type" value="Genomic_DNA"/>
</dbReference>
<organism evidence="7 8">
    <name type="scientific">Pomacea canaliculata</name>
    <name type="common">Golden apple snail</name>
    <dbReference type="NCBI Taxonomy" id="400727"/>
    <lineage>
        <taxon>Eukaryota</taxon>
        <taxon>Metazoa</taxon>
        <taxon>Spiralia</taxon>
        <taxon>Lophotrochozoa</taxon>
        <taxon>Mollusca</taxon>
        <taxon>Gastropoda</taxon>
        <taxon>Caenogastropoda</taxon>
        <taxon>Architaenioglossa</taxon>
        <taxon>Ampullarioidea</taxon>
        <taxon>Ampullariidae</taxon>
        <taxon>Pomacea</taxon>
    </lineage>
</organism>
<keyword evidence="4 6" id="KW-0472">Membrane</keyword>
<evidence type="ECO:0000256" key="4">
    <source>
        <dbReference type="ARBA" id="ARBA00023136"/>
    </source>
</evidence>
<dbReference type="PANTHER" id="PTHR21676">
    <property type="entry name" value="PROTEIN STUM"/>
    <property type="match status" value="1"/>
</dbReference>
<feature type="region of interest" description="Disordered" evidence="5">
    <location>
        <begin position="1"/>
        <end position="23"/>
    </location>
</feature>
<evidence type="ECO:0000313" key="7">
    <source>
        <dbReference type="EMBL" id="PVD26195.1"/>
    </source>
</evidence>
<evidence type="ECO:0000256" key="1">
    <source>
        <dbReference type="ARBA" id="ARBA00004141"/>
    </source>
</evidence>
<dbReference type="GO" id="GO:0016020">
    <property type="term" value="C:membrane"/>
    <property type="evidence" value="ECO:0007669"/>
    <property type="project" value="UniProtKB-SubCell"/>
</dbReference>
<feature type="transmembrane region" description="Helical" evidence="6">
    <location>
        <begin position="120"/>
        <end position="145"/>
    </location>
</feature>
<comment type="subcellular location">
    <subcellularLocation>
        <location evidence="1">Membrane</location>
        <topology evidence="1">Multi-pass membrane protein</topology>
    </subcellularLocation>
</comment>
<protein>
    <recommendedName>
        <fullName evidence="9">Protein SPEC3</fullName>
    </recommendedName>
</protein>
<keyword evidence="3 6" id="KW-1133">Transmembrane helix</keyword>
<gene>
    <name evidence="7" type="ORF">C0Q70_13864</name>
</gene>
<dbReference type="GO" id="GO:0042330">
    <property type="term" value="P:taxis"/>
    <property type="evidence" value="ECO:0007669"/>
    <property type="project" value="TreeGrafter"/>
</dbReference>
<proteinExistence type="predicted"/>